<dbReference type="RefSeq" id="WP_143419407.1">
    <property type="nucleotide sequence ID" value="NZ_VJXR01000060.1"/>
</dbReference>
<gene>
    <name evidence="1" type="ORF">FJ693_15670</name>
</gene>
<evidence type="ECO:0008006" key="3">
    <source>
        <dbReference type="Google" id="ProtNLM"/>
    </source>
</evidence>
<accession>A0A552WMB8</accession>
<dbReference type="AlphaFoldDB" id="A0A552WMB8"/>
<dbReference type="GO" id="GO:0000160">
    <property type="term" value="P:phosphorelay signal transduction system"/>
    <property type="evidence" value="ECO:0007669"/>
    <property type="project" value="InterPro"/>
</dbReference>
<dbReference type="SUPFAM" id="SSF47226">
    <property type="entry name" value="Histidine-containing phosphotransfer domain, HPT domain"/>
    <property type="match status" value="1"/>
</dbReference>
<evidence type="ECO:0000313" key="2">
    <source>
        <dbReference type="Proteomes" id="UP000318693"/>
    </source>
</evidence>
<protein>
    <recommendedName>
        <fullName evidence="3">Hpt domain-containing protein</fullName>
    </recommendedName>
</protein>
<comment type="caution">
    <text evidence="1">The sequence shown here is derived from an EMBL/GenBank/DDBJ whole genome shotgun (WGS) entry which is preliminary data.</text>
</comment>
<dbReference type="EMBL" id="VJXR01000060">
    <property type="protein sequence ID" value="TRW43925.1"/>
    <property type="molecule type" value="Genomic_DNA"/>
</dbReference>
<organism evidence="1 2">
    <name type="scientific">Georgenia yuyongxinii</name>
    <dbReference type="NCBI Taxonomy" id="2589797"/>
    <lineage>
        <taxon>Bacteria</taxon>
        <taxon>Bacillati</taxon>
        <taxon>Actinomycetota</taxon>
        <taxon>Actinomycetes</taxon>
        <taxon>Micrococcales</taxon>
        <taxon>Bogoriellaceae</taxon>
        <taxon>Georgenia</taxon>
    </lineage>
</organism>
<dbReference type="InterPro" id="IPR036641">
    <property type="entry name" value="HPT_dom_sf"/>
</dbReference>
<name>A0A552WMB8_9MICO</name>
<evidence type="ECO:0000313" key="1">
    <source>
        <dbReference type="EMBL" id="TRW43925.1"/>
    </source>
</evidence>
<dbReference type="Proteomes" id="UP000318693">
    <property type="component" value="Unassembled WGS sequence"/>
</dbReference>
<keyword evidence="2" id="KW-1185">Reference proteome</keyword>
<dbReference type="Gene3D" id="1.20.120.160">
    <property type="entry name" value="HPT domain"/>
    <property type="match status" value="1"/>
</dbReference>
<reference evidence="1 2" key="1">
    <citation type="submission" date="2019-07" db="EMBL/GenBank/DDBJ databases">
        <title>Georgenia wutianyii sp. nov. and Georgenia *** sp. nov. isolated from plateau pika (Ochotona curzoniae) in the Qinghai-Tibet plateau of China.</title>
        <authorList>
            <person name="Tian Z."/>
        </authorList>
    </citation>
    <scope>NUCLEOTIDE SEQUENCE [LARGE SCALE GENOMIC DNA]</scope>
    <source>
        <strain evidence="1 2">Z446</strain>
    </source>
</reference>
<sequence>MSEVLSPVALCALCDELGADAACSFAHHYLDLLDGRVQHLTEALAGDDAETAWVVALSLHSSSAMVGAQALADASRALATQLRAGALAAARLVLCDLAALATATARALLAFLARPVPGLVSASA</sequence>
<proteinExistence type="predicted"/>